<proteinExistence type="predicted"/>
<evidence type="ECO:0000256" key="1">
    <source>
        <dbReference type="ARBA" id="ARBA00004141"/>
    </source>
</evidence>
<evidence type="ECO:0000256" key="10">
    <source>
        <dbReference type="SAM" id="Phobius"/>
    </source>
</evidence>
<evidence type="ECO:0000256" key="9">
    <source>
        <dbReference type="ARBA" id="ARBA00023224"/>
    </source>
</evidence>
<evidence type="ECO:0000256" key="2">
    <source>
        <dbReference type="ARBA" id="ARBA00022692"/>
    </source>
</evidence>
<evidence type="ECO:0000256" key="5">
    <source>
        <dbReference type="ARBA" id="ARBA00023136"/>
    </source>
</evidence>
<evidence type="ECO:0000256" key="4">
    <source>
        <dbReference type="ARBA" id="ARBA00023040"/>
    </source>
</evidence>
<dbReference type="PANTHER" id="PTHR24238">
    <property type="entry name" value="G-PROTEIN COUPLED RECEPTOR"/>
    <property type="match status" value="1"/>
</dbReference>
<dbReference type="GO" id="GO:0005886">
    <property type="term" value="C:plasma membrane"/>
    <property type="evidence" value="ECO:0000318"/>
    <property type="project" value="GO_Central"/>
</dbReference>
<evidence type="ECO:0000256" key="8">
    <source>
        <dbReference type="ARBA" id="ARBA00023180"/>
    </source>
</evidence>
<dbReference type="OrthoDB" id="5981855at2759"/>
<dbReference type="OMA" id="MINTIVY"/>
<evidence type="ECO:0000256" key="7">
    <source>
        <dbReference type="ARBA" id="ARBA00023170"/>
    </source>
</evidence>
<accession>A0A9J7LHB1</accession>
<dbReference type="AlphaFoldDB" id="A0A9J7LHB1"/>
<evidence type="ECO:0000313" key="12">
    <source>
        <dbReference type="Proteomes" id="UP000001554"/>
    </source>
</evidence>
<sequence>MVLVSESTRQVVLLELTVPWEERISEANERKRAKYAELVVQSQSKARRARYKTYYIFVLVCEFILPVLIMSYCYIRIACKIWNRSVPGHHTQSQEEAIIRSKRRGVRLLIIILILFVLCWGPFYGYAIVRDFFHDILSKTELNFTLHFVMESLAMSNSMINTIVYTAMNDNVRKYVRKLFTELRDKWRNRKHRRVGITPVNTVSTIAVAFENGGRFSPRDQARALLGHGDPTRVVPMSGPRDLAQADRGSIGFQYRQGRRTGQGHRTVVAPLEMQTHSELSSVEMV</sequence>
<evidence type="ECO:0000313" key="13">
    <source>
        <dbReference type="RefSeq" id="XP_035682753.1"/>
    </source>
</evidence>
<organism evidence="12 13">
    <name type="scientific">Branchiostoma floridae</name>
    <name type="common">Florida lancelet</name>
    <name type="synonym">Amphioxus</name>
    <dbReference type="NCBI Taxonomy" id="7739"/>
    <lineage>
        <taxon>Eukaryota</taxon>
        <taxon>Metazoa</taxon>
        <taxon>Chordata</taxon>
        <taxon>Cephalochordata</taxon>
        <taxon>Leptocardii</taxon>
        <taxon>Amphioxiformes</taxon>
        <taxon>Branchiostomatidae</taxon>
        <taxon>Branchiostoma</taxon>
    </lineage>
</organism>
<comment type="subcellular location">
    <subcellularLocation>
        <location evidence="1">Membrane</location>
        <topology evidence="1">Multi-pass membrane protein</topology>
    </subcellularLocation>
</comment>
<dbReference type="GO" id="GO:0008188">
    <property type="term" value="F:neuropeptide receptor activity"/>
    <property type="evidence" value="ECO:0000318"/>
    <property type="project" value="GO_Central"/>
</dbReference>
<dbReference type="InterPro" id="IPR017452">
    <property type="entry name" value="GPCR_Rhodpsn_7TM"/>
</dbReference>
<keyword evidence="3 10" id="KW-1133">Transmembrane helix</keyword>
<evidence type="ECO:0000256" key="6">
    <source>
        <dbReference type="ARBA" id="ARBA00023157"/>
    </source>
</evidence>
<protein>
    <submittedName>
        <fullName evidence="13">Probable G-protein coupled receptor 83</fullName>
    </submittedName>
</protein>
<dbReference type="Proteomes" id="UP000001554">
    <property type="component" value="Chromosome 7"/>
</dbReference>
<dbReference type="PANTHER" id="PTHR24238:SF74">
    <property type="entry name" value="PROKINETICIN RECEPTOR 2"/>
    <property type="match status" value="1"/>
</dbReference>
<keyword evidence="7 13" id="KW-0675">Receptor</keyword>
<feature type="transmembrane region" description="Helical" evidence="10">
    <location>
        <begin position="54"/>
        <end position="75"/>
    </location>
</feature>
<feature type="transmembrane region" description="Helical" evidence="10">
    <location>
        <begin position="148"/>
        <end position="168"/>
    </location>
</feature>
<dbReference type="Gene3D" id="1.20.1070.10">
    <property type="entry name" value="Rhodopsin 7-helix transmembrane proteins"/>
    <property type="match status" value="1"/>
</dbReference>
<keyword evidence="6" id="KW-1015">Disulfide bond</keyword>
<keyword evidence="2 10" id="KW-0812">Transmembrane</keyword>
<reference evidence="12" key="1">
    <citation type="journal article" date="2020" name="Nat. Ecol. Evol.">
        <title>Deeply conserved synteny resolves early events in vertebrate evolution.</title>
        <authorList>
            <person name="Simakov O."/>
            <person name="Marletaz F."/>
            <person name="Yue J.X."/>
            <person name="O'Connell B."/>
            <person name="Jenkins J."/>
            <person name="Brandt A."/>
            <person name="Calef R."/>
            <person name="Tung C.H."/>
            <person name="Huang T.K."/>
            <person name="Schmutz J."/>
            <person name="Satoh N."/>
            <person name="Yu J.K."/>
            <person name="Putnam N.H."/>
            <person name="Green R.E."/>
            <person name="Rokhsar D.S."/>
        </authorList>
    </citation>
    <scope>NUCLEOTIDE SEQUENCE [LARGE SCALE GENOMIC DNA]</scope>
    <source>
        <strain evidence="12">S238N-H82</strain>
    </source>
</reference>
<evidence type="ECO:0000256" key="3">
    <source>
        <dbReference type="ARBA" id="ARBA00022989"/>
    </source>
</evidence>
<keyword evidence="5 10" id="KW-0472">Membrane</keyword>
<dbReference type="GO" id="GO:0007218">
    <property type="term" value="P:neuropeptide signaling pathway"/>
    <property type="evidence" value="ECO:0000318"/>
    <property type="project" value="GO_Central"/>
</dbReference>
<keyword evidence="8" id="KW-0325">Glycoprotein</keyword>
<keyword evidence="9" id="KW-0807">Transducer</keyword>
<feature type="domain" description="G-protein coupled receptors family 1 profile" evidence="11">
    <location>
        <begin position="51"/>
        <end position="165"/>
    </location>
</feature>
<feature type="transmembrane region" description="Helical" evidence="10">
    <location>
        <begin position="108"/>
        <end position="128"/>
    </location>
</feature>
<keyword evidence="4" id="KW-0297">G-protein coupled receptor</keyword>
<dbReference type="GeneID" id="118420151"/>
<dbReference type="PROSITE" id="PS50262">
    <property type="entry name" value="G_PROTEIN_RECEP_F1_2"/>
    <property type="match status" value="1"/>
</dbReference>
<gene>
    <name evidence="13" type="primary">LOC118420151</name>
</gene>
<dbReference type="KEGG" id="bfo:118420151"/>
<dbReference type="PRINTS" id="PR00237">
    <property type="entry name" value="GPCRRHODOPSN"/>
</dbReference>
<name>A0A9J7LHB1_BRAFL</name>
<keyword evidence="12" id="KW-1185">Reference proteome</keyword>
<evidence type="ECO:0000259" key="11">
    <source>
        <dbReference type="PROSITE" id="PS50262"/>
    </source>
</evidence>
<dbReference type="Pfam" id="PF00001">
    <property type="entry name" value="7tm_1"/>
    <property type="match status" value="1"/>
</dbReference>
<dbReference type="RefSeq" id="XP_035682753.1">
    <property type="nucleotide sequence ID" value="XM_035826860.1"/>
</dbReference>
<dbReference type="InterPro" id="IPR000276">
    <property type="entry name" value="GPCR_Rhodpsn"/>
</dbReference>
<reference evidence="13" key="2">
    <citation type="submission" date="2025-08" db="UniProtKB">
        <authorList>
            <consortium name="RefSeq"/>
        </authorList>
    </citation>
    <scope>IDENTIFICATION</scope>
    <source>
        <strain evidence="13">S238N-H82</strain>
        <tissue evidence="13">Testes</tissue>
    </source>
</reference>
<dbReference type="SUPFAM" id="SSF81321">
    <property type="entry name" value="Family A G protein-coupled receptor-like"/>
    <property type="match status" value="1"/>
</dbReference>